<dbReference type="GO" id="GO:0042626">
    <property type="term" value="F:ATPase-coupled transmembrane transporter activity"/>
    <property type="evidence" value="ECO:0007669"/>
    <property type="project" value="TreeGrafter"/>
</dbReference>
<protein>
    <submittedName>
        <fullName evidence="6">Biotin transport system ATP-binding protein</fullName>
    </submittedName>
</protein>
<name>A0A4R7BR50_9HYPH</name>
<dbReference type="GO" id="GO:0005524">
    <property type="term" value="F:ATP binding"/>
    <property type="evidence" value="ECO:0007669"/>
    <property type="project" value="UniProtKB-KW"/>
</dbReference>
<evidence type="ECO:0000313" key="6">
    <source>
        <dbReference type="EMBL" id="TDR87252.1"/>
    </source>
</evidence>
<evidence type="ECO:0000259" key="5">
    <source>
        <dbReference type="PROSITE" id="PS50893"/>
    </source>
</evidence>
<evidence type="ECO:0000313" key="7">
    <source>
        <dbReference type="Proteomes" id="UP000295122"/>
    </source>
</evidence>
<reference evidence="6 7" key="1">
    <citation type="submission" date="2019-03" db="EMBL/GenBank/DDBJ databases">
        <title>Genomic Encyclopedia of Type Strains, Phase IV (KMG-IV): sequencing the most valuable type-strain genomes for metagenomic binning, comparative biology and taxonomic classification.</title>
        <authorList>
            <person name="Goeker M."/>
        </authorList>
    </citation>
    <scope>NUCLEOTIDE SEQUENCE [LARGE SCALE GENOMIC DNA]</scope>
    <source>
        <strain evidence="6 7">DSM 25903</strain>
    </source>
</reference>
<accession>A0A4R7BR50</accession>
<evidence type="ECO:0000256" key="3">
    <source>
        <dbReference type="ARBA" id="ARBA00022741"/>
    </source>
</evidence>
<dbReference type="RefSeq" id="WP_133774021.1">
    <property type="nucleotide sequence ID" value="NZ_SNZR01000016.1"/>
</dbReference>
<dbReference type="EMBL" id="SNZR01000016">
    <property type="protein sequence ID" value="TDR87252.1"/>
    <property type="molecule type" value="Genomic_DNA"/>
</dbReference>
<dbReference type="InterPro" id="IPR015856">
    <property type="entry name" value="ABC_transpr_CbiO/EcfA_su"/>
</dbReference>
<dbReference type="InterPro" id="IPR017871">
    <property type="entry name" value="ABC_transporter-like_CS"/>
</dbReference>
<feature type="domain" description="ABC transporter" evidence="5">
    <location>
        <begin position="2"/>
        <end position="223"/>
    </location>
</feature>
<keyword evidence="4 6" id="KW-0067">ATP-binding</keyword>
<keyword evidence="7" id="KW-1185">Reference proteome</keyword>
<dbReference type="InterPro" id="IPR003439">
    <property type="entry name" value="ABC_transporter-like_ATP-bd"/>
</dbReference>
<organism evidence="6 7">
    <name type="scientific">Enterovirga rhinocerotis</name>
    <dbReference type="NCBI Taxonomy" id="1339210"/>
    <lineage>
        <taxon>Bacteria</taxon>
        <taxon>Pseudomonadati</taxon>
        <taxon>Pseudomonadota</taxon>
        <taxon>Alphaproteobacteria</taxon>
        <taxon>Hyphomicrobiales</taxon>
        <taxon>Methylobacteriaceae</taxon>
        <taxon>Enterovirga</taxon>
    </lineage>
</organism>
<dbReference type="CDD" id="cd03225">
    <property type="entry name" value="ABC_cobalt_CbiO_domain1"/>
    <property type="match status" value="1"/>
</dbReference>
<dbReference type="PROSITE" id="PS00211">
    <property type="entry name" value="ABC_TRANSPORTER_1"/>
    <property type="match status" value="1"/>
</dbReference>
<dbReference type="Pfam" id="PF00005">
    <property type="entry name" value="ABC_tran"/>
    <property type="match status" value="1"/>
</dbReference>
<dbReference type="GO" id="GO:0043190">
    <property type="term" value="C:ATP-binding cassette (ABC) transporter complex"/>
    <property type="evidence" value="ECO:0007669"/>
    <property type="project" value="TreeGrafter"/>
</dbReference>
<dbReference type="Proteomes" id="UP000295122">
    <property type="component" value="Unassembled WGS sequence"/>
</dbReference>
<dbReference type="SMART" id="SM00382">
    <property type="entry name" value="AAA"/>
    <property type="match status" value="1"/>
</dbReference>
<dbReference type="PANTHER" id="PTHR43553:SF24">
    <property type="entry name" value="ENERGY-COUPLING FACTOR TRANSPORTER ATP-BINDING PROTEIN ECFA1"/>
    <property type="match status" value="1"/>
</dbReference>
<keyword evidence="2" id="KW-0813">Transport</keyword>
<comment type="similarity">
    <text evidence="1">Belongs to the ABC transporter superfamily.</text>
</comment>
<dbReference type="AlphaFoldDB" id="A0A4R7BR50"/>
<gene>
    <name evidence="6" type="ORF">EV668_4332</name>
</gene>
<dbReference type="InterPro" id="IPR050095">
    <property type="entry name" value="ECF_ABC_transporter_ATP-bd"/>
</dbReference>
<dbReference type="PROSITE" id="PS50893">
    <property type="entry name" value="ABC_TRANSPORTER_2"/>
    <property type="match status" value="1"/>
</dbReference>
<dbReference type="InterPro" id="IPR003593">
    <property type="entry name" value="AAA+_ATPase"/>
</dbReference>
<dbReference type="InterPro" id="IPR027417">
    <property type="entry name" value="P-loop_NTPase"/>
</dbReference>
<dbReference type="OrthoDB" id="9782163at2"/>
<dbReference type="SUPFAM" id="SSF52540">
    <property type="entry name" value="P-loop containing nucleoside triphosphate hydrolases"/>
    <property type="match status" value="1"/>
</dbReference>
<proteinExistence type="inferred from homology"/>
<dbReference type="PANTHER" id="PTHR43553">
    <property type="entry name" value="HEAVY METAL TRANSPORTER"/>
    <property type="match status" value="1"/>
</dbReference>
<dbReference type="Gene3D" id="3.40.50.300">
    <property type="entry name" value="P-loop containing nucleotide triphosphate hydrolases"/>
    <property type="match status" value="1"/>
</dbReference>
<comment type="caution">
    <text evidence="6">The sequence shown here is derived from an EMBL/GenBank/DDBJ whole genome shotgun (WGS) entry which is preliminary data.</text>
</comment>
<sequence>MIRFDEVSVTRGERRVLAEVSCVLPERRIAILGPNGSGKSTFVRLINGLVVPSAGRLDVDGLDPAADPKAVRRRVGFVFQNPDNQIVFPIVEEDIAFGLRNLGRSRMEAAEASRAALDGFGLGHLAAQPVATLSGGEKQLVALLGVLVMQPAILVFDEPTTLLDLRNRNRIAAAIGGLDQQAIVVTHDLDLVAGFDRALVLDGGRIVADDEPGAAIAWYRERMA</sequence>
<dbReference type="GO" id="GO:0016887">
    <property type="term" value="F:ATP hydrolysis activity"/>
    <property type="evidence" value="ECO:0007669"/>
    <property type="project" value="InterPro"/>
</dbReference>
<evidence type="ECO:0000256" key="1">
    <source>
        <dbReference type="ARBA" id="ARBA00005417"/>
    </source>
</evidence>
<keyword evidence="3" id="KW-0547">Nucleotide-binding</keyword>
<evidence type="ECO:0000256" key="2">
    <source>
        <dbReference type="ARBA" id="ARBA00022448"/>
    </source>
</evidence>
<evidence type="ECO:0000256" key="4">
    <source>
        <dbReference type="ARBA" id="ARBA00022840"/>
    </source>
</evidence>